<evidence type="ECO:0000313" key="2">
    <source>
        <dbReference type="EMBL" id="GGL99346.1"/>
    </source>
</evidence>
<dbReference type="Gene3D" id="3.50.50.60">
    <property type="entry name" value="FAD/NAD(P)-binding domain"/>
    <property type="match status" value="1"/>
</dbReference>
<dbReference type="RefSeq" id="WP_188941274.1">
    <property type="nucleotide sequence ID" value="NZ_BMNA01000003.1"/>
</dbReference>
<dbReference type="SUPFAM" id="SSF51905">
    <property type="entry name" value="FAD/NAD(P)-binding domain"/>
    <property type="match status" value="1"/>
</dbReference>
<dbReference type="InterPro" id="IPR002938">
    <property type="entry name" value="FAD-bd"/>
</dbReference>
<dbReference type="Pfam" id="PF01494">
    <property type="entry name" value="FAD_binding_3"/>
    <property type="match status" value="1"/>
</dbReference>
<sequence length="339" mass="35473">MIDVLVVGAGPAGLATALAAERLGLSVSVLESRPAPIDKACGEGLMPGAVRALRELGVQVAGRPFAGIRYLDGRNLAEARFAGAPGAGVRRTELHDALMAAVAGRGIDVRQAAVGAVEQDGDTVRAGGSTARYLVAADGLHSPVRRSLGLDVPGGGPGRWGQRRHFAVRPWTDLVEVHWAAGAEAYVTPVGPDLVGVAVLSTDRGSFEDHLARFPQLVGRLAGAPSVGRVRGAGRLRQRSARRVAGRVLLVGDAAGYVDALTGEGIAVAVASASAAAGCLATGRPEDYEDRWRAATRRYRWLTETLLWSSSRPALRRTIVPAARRVPWLFGMAVRQLAG</sequence>
<dbReference type="InterPro" id="IPR050407">
    <property type="entry name" value="Geranylgeranyl_reductase"/>
</dbReference>
<dbReference type="Proteomes" id="UP000655208">
    <property type="component" value="Unassembled WGS sequence"/>
</dbReference>
<feature type="domain" description="FAD-binding" evidence="1">
    <location>
        <begin position="2"/>
        <end position="281"/>
    </location>
</feature>
<gene>
    <name evidence="2" type="ORF">GCM10011594_19160</name>
</gene>
<dbReference type="AlphaFoldDB" id="A0A917SW77"/>
<dbReference type="PANTHER" id="PTHR42685:SF19">
    <property type="entry name" value="POSSIBLE OXIDOREDUCTASE"/>
    <property type="match status" value="1"/>
</dbReference>
<dbReference type="GO" id="GO:0071949">
    <property type="term" value="F:FAD binding"/>
    <property type="evidence" value="ECO:0007669"/>
    <property type="project" value="InterPro"/>
</dbReference>
<protein>
    <submittedName>
        <fullName evidence="2">Oxidoreductase</fullName>
    </submittedName>
</protein>
<accession>A0A917SW77</accession>
<evidence type="ECO:0000259" key="1">
    <source>
        <dbReference type="Pfam" id="PF01494"/>
    </source>
</evidence>
<evidence type="ECO:0000313" key="3">
    <source>
        <dbReference type="Proteomes" id="UP000655208"/>
    </source>
</evidence>
<dbReference type="PRINTS" id="PR00420">
    <property type="entry name" value="RNGMNOXGNASE"/>
</dbReference>
<reference evidence="2" key="1">
    <citation type="journal article" date="2014" name="Int. J. Syst. Evol. Microbiol.">
        <title>Complete genome sequence of Corynebacterium casei LMG S-19264T (=DSM 44701T), isolated from a smear-ripened cheese.</title>
        <authorList>
            <consortium name="US DOE Joint Genome Institute (JGI-PGF)"/>
            <person name="Walter F."/>
            <person name="Albersmeier A."/>
            <person name="Kalinowski J."/>
            <person name="Ruckert C."/>
        </authorList>
    </citation>
    <scope>NUCLEOTIDE SEQUENCE</scope>
    <source>
        <strain evidence="2">CGMCC 4.7308</strain>
    </source>
</reference>
<organism evidence="2 3">
    <name type="scientific">Nakamurella endophytica</name>
    <dbReference type="NCBI Taxonomy" id="1748367"/>
    <lineage>
        <taxon>Bacteria</taxon>
        <taxon>Bacillati</taxon>
        <taxon>Actinomycetota</taxon>
        <taxon>Actinomycetes</taxon>
        <taxon>Nakamurellales</taxon>
        <taxon>Nakamurellaceae</taxon>
        <taxon>Nakamurella</taxon>
    </lineage>
</organism>
<dbReference type="InterPro" id="IPR036188">
    <property type="entry name" value="FAD/NAD-bd_sf"/>
</dbReference>
<dbReference type="EMBL" id="BMNA01000003">
    <property type="protein sequence ID" value="GGL99346.1"/>
    <property type="molecule type" value="Genomic_DNA"/>
</dbReference>
<proteinExistence type="predicted"/>
<dbReference type="PANTHER" id="PTHR42685">
    <property type="entry name" value="GERANYLGERANYL DIPHOSPHATE REDUCTASE"/>
    <property type="match status" value="1"/>
</dbReference>
<keyword evidence="3" id="KW-1185">Reference proteome</keyword>
<name>A0A917SW77_9ACTN</name>
<comment type="caution">
    <text evidence="2">The sequence shown here is derived from an EMBL/GenBank/DDBJ whole genome shotgun (WGS) entry which is preliminary data.</text>
</comment>
<reference evidence="2" key="2">
    <citation type="submission" date="2020-09" db="EMBL/GenBank/DDBJ databases">
        <authorList>
            <person name="Sun Q."/>
            <person name="Zhou Y."/>
        </authorList>
    </citation>
    <scope>NUCLEOTIDE SEQUENCE</scope>
    <source>
        <strain evidence="2">CGMCC 4.7308</strain>
    </source>
</reference>